<organism evidence="6 7">
    <name type="scientific">Caenorhabditis bovis</name>
    <dbReference type="NCBI Taxonomy" id="2654633"/>
    <lineage>
        <taxon>Eukaryota</taxon>
        <taxon>Metazoa</taxon>
        <taxon>Ecdysozoa</taxon>
        <taxon>Nematoda</taxon>
        <taxon>Chromadorea</taxon>
        <taxon>Rhabditida</taxon>
        <taxon>Rhabditina</taxon>
        <taxon>Rhabditomorpha</taxon>
        <taxon>Rhabditoidea</taxon>
        <taxon>Rhabditidae</taxon>
        <taxon>Peloderinae</taxon>
        <taxon>Caenorhabditis</taxon>
    </lineage>
</organism>
<dbReference type="PANTHER" id="PTHR21578">
    <property type="entry name" value="PROTEIN CBG03826"/>
    <property type="match status" value="1"/>
</dbReference>
<protein>
    <recommendedName>
        <fullName evidence="5">RING-type domain-containing protein</fullName>
    </recommendedName>
</protein>
<dbReference type="GO" id="GO:0008270">
    <property type="term" value="F:zinc ion binding"/>
    <property type="evidence" value="ECO:0007669"/>
    <property type="project" value="UniProtKB-KW"/>
</dbReference>
<feature type="region of interest" description="Disordered" evidence="4">
    <location>
        <begin position="194"/>
        <end position="251"/>
    </location>
</feature>
<dbReference type="AlphaFoldDB" id="A0A8S1FBE0"/>
<feature type="region of interest" description="Disordered" evidence="4">
    <location>
        <begin position="1"/>
        <end position="82"/>
    </location>
</feature>
<sequence>MTKQKDSNNVDVLTPRKNRSRSSSPAIARTFEIQEDDAPNGKLEARCDFDSAEREETSLTSSDDESENWYRGERTPVSDETDSFTGSDCGIDDFDIYARIDILEYQGMLVKDDNLVIPERPVIKSKYGPCPMCTVVSREPVGCPKCRNFVGCRRCVNRWKRMARLRKQEYPGCPLCRDDWIDDGPVPMKKIKLEYEEQDETEGEDDEESEGEFDLTDEDEEEEMEMEEDETQEESDEEPNEDIIDVLVAAA</sequence>
<evidence type="ECO:0000256" key="4">
    <source>
        <dbReference type="SAM" id="MobiDB-lite"/>
    </source>
</evidence>
<dbReference type="PANTHER" id="PTHR21578:SF9">
    <property type="entry name" value="RING-TYPE DOMAIN-CONTAINING PROTEIN"/>
    <property type="match status" value="1"/>
</dbReference>
<evidence type="ECO:0000256" key="2">
    <source>
        <dbReference type="ARBA" id="ARBA00022833"/>
    </source>
</evidence>
<evidence type="ECO:0000313" key="6">
    <source>
        <dbReference type="EMBL" id="CAB3410465.1"/>
    </source>
</evidence>
<keyword evidence="1 3" id="KW-0479">Metal-binding</keyword>
<dbReference type="OrthoDB" id="5877621at2759"/>
<dbReference type="Gene3D" id="3.30.40.10">
    <property type="entry name" value="Zinc/RING finger domain, C3HC4 (zinc finger)"/>
    <property type="match status" value="1"/>
</dbReference>
<dbReference type="InterPro" id="IPR001841">
    <property type="entry name" value="Znf_RING"/>
</dbReference>
<keyword evidence="7" id="KW-1185">Reference proteome</keyword>
<dbReference type="EMBL" id="CADEPM010000010">
    <property type="protein sequence ID" value="CAB3410465.1"/>
    <property type="molecule type" value="Genomic_DNA"/>
</dbReference>
<name>A0A8S1FBE0_9PELO</name>
<reference evidence="6 7" key="1">
    <citation type="submission" date="2020-04" db="EMBL/GenBank/DDBJ databases">
        <authorList>
            <person name="Laetsch R D."/>
            <person name="Stevens L."/>
            <person name="Kumar S."/>
            <person name="Blaxter L. M."/>
        </authorList>
    </citation>
    <scope>NUCLEOTIDE SEQUENCE [LARGE SCALE GENOMIC DNA]</scope>
</reference>
<gene>
    <name evidence="6" type="ORF">CBOVIS_LOCUS11988</name>
</gene>
<keyword evidence="1 3" id="KW-0863">Zinc-finger</keyword>
<evidence type="ECO:0000256" key="3">
    <source>
        <dbReference type="PROSITE-ProRule" id="PRU00175"/>
    </source>
</evidence>
<dbReference type="Proteomes" id="UP000494206">
    <property type="component" value="Unassembled WGS sequence"/>
</dbReference>
<proteinExistence type="predicted"/>
<feature type="compositionally biased region" description="Basic and acidic residues" evidence="4">
    <location>
        <begin position="68"/>
        <end position="77"/>
    </location>
</feature>
<feature type="compositionally biased region" description="Basic and acidic residues" evidence="4">
    <location>
        <begin position="43"/>
        <end position="57"/>
    </location>
</feature>
<comment type="caution">
    <text evidence="6">The sequence shown here is derived from an EMBL/GenBank/DDBJ whole genome shotgun (WGS) entry which is preliminary data.</text>
</comment>
<evidence type="ECO:0000256" key="1">
    <source>
        <dbReference type="ARBA" id="ARBA00022771"/>
    </source>
</evidence>
<feature type="domain" description="RING-type" evidence="5">
    <location>
        <begin position="130"/>
        <end position="177"/>
    </location>
</feature>
<keyword evidence="2" id="KW-0862">Zinc</keyword>
<accession>A0A8S1FBE0</accession>
<feature type="compositionally biased region" description="Acidic residues" evidence="4">
    <location>
        <begin position="196"/>
        <end position="244"/>
    </location>
</feature>
<dbReference type="PROSITE" id="PS50089">
    <property type="entry name" value="ZF_RING_2"/>
    <property type="match status" value="1"/>
</dbReference>
<evidence type="ECO:0000313" key="7">
    <source>
        <dbReference type="Proteomes" id="UP000494206"/>
    </source>
</evidence>
<evidence type="ECO:0000259" key="5">
    <source>
        <dbReference type="PROSITE" id="PS50089"/>
    </source>
</evidence>
<dbReference type="InterPro" id="IPR013083">
    <property type="entry name" value="Znf_RING/FYVE/PHD"/>
</dbReference>